<dbReference type="EMBL" id="BPQG01000005">
    <property type="protein sequence ID" value="GJD42573.1"/>
    <property type="molecule type" value="Genomic_DNA"/>
</dbReference>
<dbReference type="Pfam" id="PF04341">
    <property type="entry name" value="DUF485"/>
    <property type="match status" value="1"/>
</dbReference>
<protein>
    <recommendedName>
        <fullName evidence="4">DUF485 domain-containing protein</fullName>
    </recommendedName>
</protein>
<organism evidence="2 3">
    <name type="scientific">Methylobacterium cerastii</name>
    <dbReference type="NCBI Taxonomy" id="932741"/>
    <lineage>
        <taxon>Bacteria</taxon>
        <taxon>Pseudomonadati</taxon>
        <taxon>Pseudomonadota</taxon>
        <taxon>Alphaproteobacteria</taxon>
        <taxon>Hyphomicrobiales</taxon>
        <taxon>Methylobacteriaceae</taxon>
        <taxon>Methylobacterium</taxon>
    </lineage>
</organism>
<keyword evidence="1" id="KW-1133">Transmembrane helix</keyword>
<keyword evidence="1" id="KW-0812">Transmembrane</keyword>
<evidence type="ECO:0000313" key="3">
    <source>
        <dbReference type="Proteomes" id="UP001055117"/>
    </source>
</evidence>
<proteinExistence type="predicted"/>
<dbReference type="Proteomes" id="UP001055117">
    <property type="component" value="Unassembled WGS sequence"/>
</dbReference>
<comment type="caution">
    <text evidence="2">The sequence shown here is derived from an EMBL/GenBank/DDBJ whole genome shotgun (WGS) entry which is preliminary data.</text>
</comment>
<feature type="transmembrane region" description="Helical" evidence="1">
    <location>
        <begin position="20"/>
        <end position="44"/>
    </location>
</feature>
<dbReference type="PANTHER" id="PTHR38598:SF1">
    <property type="entry name" value="INNER MEMBRANE PROTEIN YJCH"/>
    <property type="match status" value="1"/>
</dbReference>
<reference evidence="2 3" key="1">
    <citation type="journal article" date="2021" name="Front. Microbiol.">
        <title>Comprehensive Comparative Genomics and Phenotyping of Methylobacterium Species.</title>
        <authorList>
            <person name="Alessa O."/>
            <person name="Ogura Y."/>
            <person name="Fujitani Y."/>
            <person name="Takami H."/>
            <person name="Hayashi T."/>
            <person name="Sahin N."/>
            <person name="Tani A."/>
        </authorList>
    </citation>
    <scope>NUCLEOTIDE SEQUENCE [LARGE SCALE GENOMIC DNA]</scope>
    <source>
        <strain evidence="2 3">DSM 23679</strain>
    </source>
</reference>
<feature type="transmembrane region" description="Helical" evidence="1">
    <location>
        <begin position="56"/>
        <end position="79"/>
    </location>
</feature>
<evidence type="ECO:0008006" key="4">
    <source>
        <dbReference type="Google" id="ProtNLM"/>
    </source>
</evidence>
<evidence type="ECO:0000256" key="1">
    <source>
        <dbReference type="SAM" id="Phobius"/>
    </source>
</evidence>
<dbReference type="InterPro" id="IPR007436">
    <property type="entry name" value="DUF485"/>
</dbReference>
<gene>
    <name evidence="2" type="ORF">AFCDBAGC_0411</name>
</gene>
<accession>A0ABQ4QBH8</accession>
<name>A0ABQ4QBH8_9HYPH</name>
<evidence type="ECO:0000313" key="2">
    <source>
        <dbReference type="EMBL" id="GJD42573.1"/>
    </source>
</evidence>
<dbReference type="InterPro" id="IPR052959">
    <property type="entry name" value="Inner_membrane_assoc"/>
</dbReference>
<dbReference type="PANTHER" id="PTHR38598">
    <property type="entry name" value="INNER MEMBRANE PROTEIN YJCH"/>
    <property type="match status" value="1"/>
</dbReference>
<sequence length="89" mass="9418">MELYKPSLRVPDTQDVSLGVILTIILMVAYFGFVAMGAFAPAVLAKPVLSGGTVNWAFAYGLFVIVLGVVLTGIYVLAVNRADARLSGK</sequence>
<keyword evidence="1" id="KW-0472">Membrane</keyword>
<keyword evidence="3" id="KW-1185">Reference proteome</keyword>